<evidence type="ECO:0000259" key="9">
    <source>
        <dbReference type="Pfam" id="PF06750"/>
    </source>
</evidence>
<evidence type="ECO:0000313" key="11">
    <source>
        <dbReference type="Proteomes" id="UP000278886"/>
    </source>
</evidence>
<dbReference type="Proteomes" id="UP000278886">
    <property type="component" value="Chromosome"/>
</dbReference>
<feature type="transmembrane region" description="Helical" evidence="7">
    <location>
        <begin position="257"/>
        <end position="279"/>
    </location>
</feature>
<feature type="domain" description="Prepilin type IV endopeptidase peptidase" evidence="8">
    <location>
        <begin position="129"/>
        <end position="240"/>
    </location>
</feature>
<reference evidence="11" key="1">
    <citation type="submission" date="2018-09" db="EMBL/GenBank/DDBJ databases">
        <title>Genome sequencing of strain 2DFWR-13.</title>
        <authorList>
            <person name="Heo J."/>
            <person name="Kim S.-J."/>
            <person name="Kwon S.-W."/>
        </authorList>
    </citation>
    <scope>NUCLEOTIDE SEQUENCE [LARGE SCALE GENOMIC DNA]</scope>
    <source>
        <strain evidence="11">2DFWR-13</strain>
    </source>
</reference>
<dbReference type="OrthoDB" id="2087435at2"/>
<dbReference type="EMBL" id="CP032630">
    <property type="protein sequence ID" value="AYF97578.1"/>
    <property type="molecule type" value="Genomic_DNA"/>
</dbReference>
<keyword evidence="11" id="KW-1185">Reference proteome</keyword>
<dbReference type="InterPro" id="IPR000045">
    <property type="entry name" value="Prepilin_IV_endopep_pep"/>
</dbReference>
<accession>A0A387B759</accession>
<keyword evidence="3" id="KW-1003">Cell membrane</keyword>
<evidence type="ECO:0000256" key="4">
    <source>
        <dbReference type="ARBA" id="ARBA00022692"/>
    </source>
</evidence>
<comment type="subcellular location">
    <subcellularLocation>
        <location evidence="1">Cell membrane</location>
        <topology evidence="1">Multi-pass membrane protein</topology>
    </subcellularLocation>
</comment>
<proteinExistence type="inferred from homology"/>
<keyword evidence="6 7" id="KW-0472">Membrane</keyword>
<dbReference type="GO" id="GO:0004190">
    <property type="term" value="F:aspartic-type endopeptidase activity"/>
    <property type="evidence" value="ECO:0007669"/>
    <property type="project" value="InterPro"/>
</dbReference>
<organism evidence="10 11">
    <name type="scientific">Protaetiibacter intestinalis</name>
    <dbReference type="NCBI Taxonomy" id="2419774"/>
    <lineage>
        <taxon>Bacteria</taxon>
        <taxon>Bacillati</taxon>
        <taxon>Actinomycetota</taxon>
        <taxon>Actinomycetes</taxon>
        <taxon>Micrococcales</taxon>
        <taxon>Microbacteriaceae</taxon>
        <taxon>Protaetiibacter</taxon>
    </lineage>
</organism>
<dbReference type="Gene3D" id="1.20.120.1220">
    <property type="match status" value="1"/>
</dbReference>
<feature type="transmembrane region" description="Helical" evidence="7">
    <location>
        <begin position="150"/>
        <end position="170"/>
    </location>
</feature>
<dbReference type="Pfam" id="PF01478">
    <property type="entry name" value="Peptidase_A24"/>
    <property type="match status" value="1"/>
</dbReference>
<feature type="domain" description="Prepilin peptidase A24 N-terminal" evidence="9">
    <location>
        <begin position="12"/>
        <end position="92"/>
    </location>
</feature>
<dbReference type="KEGG" id="lyd:D7I47_04410"/>
<dbReference type="AlphaFoldDB" id="A0A387B759"/>
<comment type="similarity">
    <text evidence="2">Belongs to the peptidase A24 family.</text>
</comment>
<dbReference type="PANTHER" id="PTHR30487:SF0">
    <property type="entry name" value="PREPILIN LEADER PEPTIDASE_N-METHYLTRANSFERASE-RELATED"/>
    <property type="match status" value="1"/>
</dbReference>
<dbReference type="GO" id="GO:0006465">
    <property type="term" value="P:signal peptide processing"/>
    <property type="evidence" value="ECO:0007669"/>
    <property type="project" value="TreeGrafter"/>
</dbReference>
<evidence type="ECO:0000313" key="10">
    <source>
        <dbReference type="EMBL" id="AYF97578.1"/>
    </source>
</evidence>
<feature type="transmembrane region" description="Helical" evidence="7">
    <location>
        <begin position="176"/>
        <end position="197"/>
    </location>
</feature>
<keyword evidence="5 7" id="KW-1133">Transmembrane helix</keyword>
<dbReference type="GO" id="GO:0005886">
    <property type="term" value="C:plasma membrane"/>
    <property type="evidence" value="ECO:0007669"/>
    <property type="project" value="UniProtKB-SubCell"/>
</dbReference>
<dbReference type="InterPro" id="IPR050882">
    <property type="entry name" value="Prepilin_peptidase/N-MTase"/>
</dbReference>
<dbReference type="RefSeq" id="WP_120761927.1">
    <property type="nucleotide sequence ID" value="NZ_CP032630.1"/>
</dbReference>
<feature type="transmembrane region" description="Helical" evidence="7">
    <location>
        <begin position="227"/>
        <end position="245"/>
    </location>
</feature>
<evidence type="ECO:0000256" key="3">
    <source>
        <dbReference type="ARBA" id="ARBA00022475"/>
    </source>
</evidence>
<dbReference type="Pfam" id="PF06750">
    <property type="entry name" value="A24_N_bact"/>
    <property type="match status" value="1"/>
</dbReference>
<evidence type="ECO:0000256" key="2">
    <source>
        <dbReference type="ARBA" id="ARBA00005801"/>
    </source>
</evidence>
<evidence type="ECO:0000256" key="5">
    <source>
        <dbReference type="ARBA" id="ARBA00022989"/>
    </source>
</evidence>
<dbReference type="PANTHER" id="PTHR30487">
    <property type="entry name" value="TYPE 4 PREPILIN-LIKE PROTEINS LEADER PEPTIDE-PROCESSING ENZYME"/>
    <property type="match status" value="1"/>
</dbReference>
<sequence length="285" mass="29444">MIAVVGGFTGALGLIIGSFLNVVAWRVPRGESIVTPPSACPSCGHEIRARDNVPVLSWLLLRGRCRDCRVAISAHYPVIELLTGAAFVAVALWLAPSILGAAGLEAGAWGAAQPALLAGTVVQLVAFLYLAALTVVLSDIDIAVHRLPNAIVLPGYVVGAVLLTAAALLMGEPQRLLVAAIGMAGSFLFYAIPAFLYPAGMGMGDVKLAGVLGMFLGYLGWEQLVVGVAAAFVVGAVAGIALMIFRRTGRRTPIPFGPWMFAGAWIGIFGGVPLASGYLKLVGLA</sequence>
<gene>
    <name evidence="10" type="ORF">D7I47_04410</name>
</gene>
<keyword evidence="4 7" id="KW-0812">Transmembrane</keyword>
<evidence type="ECO:0000259" key="8">
    <source>
        <dbReference type="Pfam" id="PF01478"/>
    </source>
</evidence>
<feature type="transmembrane region" description="Helical" evidence="7">
    <location>
        <begin position="74"/>
        <end position="95"/>
    </location>
</feature>
<evidence type="ECO:0000256" key="6">
    <source>
        <dbReference type="ARBA" id="ARBA00023136"/>
    </source>
</evidence>
<dbReference type="InterPro" id="IPR010627">
    <property type="entry name" value="Prepilin_pept_A24_N"/>
</dbReference>
<protein>
    <submittedName>
        <fullName evidence="10">Prepilin peptidase</fullName>
    </submittedName>
</protein>
<evidence type="ECO:0000256" key="1">
    <source>
        <dbReference type="ARBA" id="ARBA00004651"/>
    </source>
</evidence>
<feature type="transmembrane region" description="Helical" evidence="7">
    <location>
        <begin position="115"/>
        <end position="138"/>
    </location>
</feature>
<feature type="transmembrane region" description="Helical" evidence="7">
    <location>
        <begin position="6"/>
        <end position="25"/>
    </location>
</feature>
<name>A0A387B759_9MICO</name>
<evidence type="ECO:0000256" key="7">
    <source>
        <dbReference type="SAM" id="Phobius"/>
    </source>
</evidence>